<proteinExistence type="inferred from homology"/>
<dbReference type="InterPro" id="IPR036165">
    <property type="entry name" value="YefM-like_sf"/>
</dbReference>
<evidence type="ECO:0000313" key="3">
    <source>
        <dbReference type="EMBL" id="MFC3581435.1"/>
    </source>
</evidence>
<dbReference type="Proteomes" id="UP001595713">
    <property type="component" value="Unassembled WGS sequence"/>
</dbReference>
<evidence type="ECO:0000256" key="1">
    <source>
        <dbReference type="ARBA" id="ARBA00009981"/>
    </source>
</evidence>
<dbReference type="InterPro" id="IPR035965">
    <property type="entry name" value="PAS-like_dom_sf"/>
</dbReference>
<evidence type="ECO:0000313" key="4">
    <source>
        <dbReference type="Proteomes" id="UP001595713"/>
    </source>
</evidence>
<dbReference type="EMBL" id="JBHRXP010000007">
    <property type="protein sequence ID" value="MFC3581435.1"/>
    <property type="molecule type" value="Genomic_DNA"/>
</dbReference>
<sequence length="188" mass="20062">MSAPPRHAPRAAPRPALPRADIVSASDLVRHFGLWQERAARTPVYVLFRGRPRLVLTSIEVMEALLAPHLPDRAMPMPDAGALLDLIRDMVIVADADLRVIAASKTARAFFGGSVALGAAVDALVAAPARGALRRALAQVQANGVAQALDLPSPRSADRSLQVTIEPHHRGVALRIEDASCRKSDELS</sequence>
<dbReference type="SUPFAM" id="SSF55785">
    <property type="entry name" value="PYP-like sensor domain (PAS domain)"/>
    <property type="match status" value="1"/>
</dbReference>
<organism evidence="3 4">
    <name type="scientific">Sphingomonas hylomeconis</name>
    <dbReference type="NCBI Taxonomy" id="1395958"/>
    <lineage>
        <taxon>Bacteria</taxon>
        <taxon>Pseudomonadati</taxon>
        <taxon>Pseudomonadota</taxon>
        <taxon>Alphaproteobacteria</taxon>
        <taxon>Sphingomonadales</taxon>
        <taxon>Sphingomonadaceae</taxon>
        <taxon>Sphingomonas</taxon>
    </lineage>
</organism>
<comment type="similarity">
    <text evidence="1">Belongs to the phD/YefM antitoxin family.</text>
</comment>
<evidence type="ECO:0000259" key="2">
    <source>
        <dbReference type="Pfam" id="PF08448"/>
    </source>
</evidence>
<dbReference type="Gene3D" id="3.30.450.20">
    <property type="entry name" value="PAS domain"/>
    <property type="match status" value="1"/>
</dbReference>
<comment type="caution">
    <text evidence="3">The sequence shown here is derived from an EMBL/GenBank/DDBJ whole genome shotgun (WGS) entry which is preliminary data.</text>
</comment>
<protein>
    <submittedName>
        <fullName evidence="3">PAS domain-containing protein</fullName>
    </submittedName>
</protein>
<dbReference type="CDD" id="cd00130">
    <property type="entry name" value="PAS"/>
    <property type="match status" value="1"/>
</dbReference>
<dbReference type="InterPro" id="IPR000014">
    <property type="entry name" value="PAS"/>
</dbReference>
<dbReference type="InterPro" id="IPR013656">
    <property type="entry name" value="PAS_4"/>
</dbReference>
<keyword evidence="4" id="KW-1185">Reference proteome</keyword>
<dbReference type="Pfam" id="PF08448">
    <property type="entry name" value="PAS_4"/>
    <property type="match status" value="1"/>
</dbReference>
<gene>
    <name evidence="3" type="ORF">ACFONA_14775</name>
</gene>
<accession>A0ABV7SXE3</accession>
<reference evidence="4" key="1">
    <citation type="journal article" date="2019" name="Int. J. Syst. Evol. Microbiol.">
        <title>The Global Catalogue of Microorganisms (GCM) 10K type strain sequencing project: providing services to taxonomists for standard genome sequencing and annotation.</title>
        <authorList>
            <consortium name="The Broad Institute Genomics Platform"/>
            <consortium name="The Broad Institute Genome Sequencing Center for Infectious Disease"/>
            <person name="Wu L."/>
            <person name="Ma J."/>
        </authorList>
    </citation>
    <scope>NUCLEOTIDE SEQUENCE [LARGE SCALE GENOMIC DNA]</scope>
    <source>
        <strain evidence="4">KCTC 42739</strain>
    </source>
</reference>
<feature type="domain" description="PAS fold-4" evidence="2">
    <location>
        <begin position="84"/>
        <end position="176"/>
    </location>
</feature>
<dbReference type="RefSeq" id="WP_261292708.1">
    <property type="nucleotide sequence ID" value="NZ_JANQBK010000001.1"/>
</dbReference>
<name>A0ABV7SXE3_9SPHN</name>
<dbReference type="SUPFAM" id="SSF143120">
    <property type="entry name" value="YefM-like"/>
    <property type="match status" value="1"/>
</dbReference>